<evidence type="ECO:0000313" key="3">
    <source>
        <dbReference type="EMBL" id="GAA4011159.1"/>
    </source>
</evidence>
<comment type="caution">
    <text evidence="3">The sequence shown here is derived from an EMBL/GenBank/DDBJ whole genome shotgun (WGS) entry which is preliminary data.</text>
</comment>
<evidence type="ECO:0000259" key="2">
    <source>
        <dbReference type="PROSITE" id="PS51724"/>
    </source>
</evidence>
<dbReference type="SUPFAM" id="SSF48452">
    <property type="entry name" value="TPR-like"/>
    <property type="match status" value="1"/>
</dbReference>
<feature type="domain" description="SPOR" evidence="2">
    <location>
        <begin position="411"/>
        <end position="491"/>
    </location>
</feature>
<dbReference type="Gene3D" id="1.25.40.10">
    <property type="entry name" value="Tetratricopeptide repeat domain"/>
    <property type="match status" value="1"/>
</dbReference>
<feature type="compositionally biased region" description="Basic and acidic residues" evidence="1">
    <location>
        <begin position="382"/>
        <end position="408"/>
    </location>
</feature>
<sequence length="503" mass="52633">MAAAALLPAPAAAQYIGGRAPLPPAAPPAGTLESPEAALARNVRLLAINPRDYNALLGAGRAAIRLGDPQAAIGFFGRAEEVNSAHWAPKAGQGSALAQMGEGTAALGMFEQAQRLGAVQALVALDRGLAFDLLGRQAEAQSDYRAVLSGPDEAEARRRLALSLAISGRKAEALAALDPLLARRDAGARRARAFILALGGDIDGARQAITLIMPGVGLGFDPFLRRLPTLGPGQKAAAVHLGMMPAEGAALAALDPPAEPRQAEPRPAPVRVARTRPAPVRVAETAPVRTASIVTPAPEPAASTTTRLADIEATLTSLPAPLPPPPPAPKPIVEKPKAKAKPAPERRLASRPESEELDAPEKPAAKAKASDRKPVKLAAADKAAKVDPKARNDKSKTDKAKADEEKPAKATASGSRIYVQLAGGANADRMGREYDRIRKTKSSLFRSRAPLVSEVRGWSRLLVGPFKDSDEAQEFVNDLHAAKLEGFVWTAPSGTRFEKLAAK</sequence>
<reference evidence="4" key="1">
    <citation type="journal article" date="2019" name="Int. J. Syst. Evol. Microbiol.">
        <title>The Global Catalogue of Microorganisms (GCM) 10K type strain sequencing project: providing services to taxonomists for standard genome sequencing and annotation.</title>
        <authorList>
            <consortium name="The Broad Institute Genomics Platform"/>
            <consortium name="The Broad Institute Genome Sequencing Center for Infectious Disease"/>
            <person name="Wu L."/>
            <person name="Ma J."/>
        </authorList>
    </citation>
    <scope>NUCLEOTIDE SEQUENCE [LARGE SCALE GENOMIC DNA]</scope>
    <source>
        <strain evidence="4">JCM 17563</strain>
    </source>
</reference>
<evidence type="ECO:0000313" key="4">
    <source>
        <dbReference type="Proteomes" id="UP001500235"/>
    </source>
</evidence>
<dbReference type="InterPro" id="IPR011990">
    <property type="entry name" value="TPR-like_helical_dom_sf"/>
</dbReference>
<gene>
    <name evidence="3" type="ORF">GCM10022280_05830</name>
</gene>
<proteinExistence type="predicted"/>
<feature type="compositionally biased region" description="Basic and acidic residues" evidence="1">
    <location>
        <begin position="332"/>
        <end position="374"/>
    </location>
</feature>
<dbReference type="SUPFAM" id="SSF110997">
    <property type="entry name" value="Sporulation related repeat"/>
    <property type="match status" value="1"/>
</dbReference>
<evidence type="ECO:0000256" key="1">
    <source>
        <dbReference type="SAM" id="MobiDB-lite"/>
    </source>
</evidence>
<name>A0ABP7SG96_9SPHN</name>
<dbReference type="RefSeq" id="WP_344705893.1">
    <property type="nucleotide sequence ID" value="NZ_BAABBQ010000001.1"/>
</dbReference>
<feature type="region of interest" description="Disordered" evidence="1">
    <location>
        <begin position="256"/>
        <end position="284"/>
    </location>
</feature>
<protein>
    <recommendedName>
        <fullName evidence="2">SPOR domain-containing protein</fullName>
    </recommendedName>
</protein>
<dbReference type="EMBL" id="BAABBQ010000001">
    <property type="protein sequence ID" value="GAA4011159.1"/>
    <property type="molecule type" value="Genomic_DNA"/>
</dbReference>
<dbReference type="InterPro" id="IPR036680">
    <property type="entry name" value="SPOR-like_sf"/>
</dbReference>
<keyword evidence="4" id="KW-1185">Reference proteome</keyword>
<dbReference type="Proteomes" id="UP001500235">
    <property type="component" value="Unassembled WGS sequence"/>
</dbReference>
<feature type="compositionally biased region" description="Low complexity" evidence="1">
    <location>
        <begin position="269"/>
        <end position="284"/>
    </location>
</feature>
<dbReference type="Pfam" id="PF05036">
    <property type="entry name" value="SPOR"/>
    <property type="match status" value="1"/>
</dbReference>
<feature type="compositionally biased region" description="Pro residues" evidence="1">
    <location>
        <begin position="320"/>
        <end position="330"/>
    </location>
</feature>
<accession>A0ABP7SG96</accession>
<dbReference type="PROSITE" id="PS51724">
    <property type="entry name" value="SPOR"/>
    <property type="match status" value="1"/>
</dbReference>
<organism evidence="3 4">
    <name type="scientific">Sphingomonas swuensis</name>
    <dbReference type="NCBI Taxonomy" id="977800"/>
    <lineage>
        <taxon>Bacteria</taxon>
        <taxon>Pseudomonadati</taxon>
        <taxon>Pseudomonadota</taxon>
        <taxon>Alphaproteobacteria</taxon>
        <taxon>Sphingomonadales</taxon>
        <taxon>Sphingomonadaceae</taxon>
        <taxon>Sphingomonas</taxon>
    </lineage>
</organism>
<dbReference type="InterPro" id="IPR007730">
    <property type="entry name" value="SPOR-like_dom"/>
</dbReference>
<feature type="region of interest" description="Disordered" evidence="1">
    <location>
        <begin position="316"/>
        <end position="424"/>
    </location>
</feature>